<name>A0A1W1Z5C8_9BACT</name>
<evidence type="ECO:0000256" key="1">
    <source>
        <dbReference type="ARBA" id="ARBA00004651"/>
    </source>
</evidence>
<evidence type="ECO:0000313" key="8">
    <source>
        <dbReference type="Proteomes" id="UP000192418"/>
    </source>
</evidence>
<feature type="transmembrane region" description="Helical" evidence="6">
    <location>
        <begin position="184"/>
        <end position="203"/>
    </location>
</feature>
<feature type="transmembrane region" description="Helical" evidence="6">
    <location>
        <begin position="160"/>
        <end position="178"/>
    </location>
</feature>
<dbReference type="EMBL" id="FWXY01000002">
    <property type="protein sequence ID" value="SMC43603.1"/>
    <property type="molecule type" value="Genomic_DNA"/>
</dbReference>
<keyword evidence="5 6" id="KW-0472">Membrane</keyword>
<feature type="transmembrane region" description="Helical" evidence="6">
    <location>
        <begin position="224"/>
        <end position="244"/>
    </location>
</feature>
<evidence type="ECO:0000256" key="3">
    <source>
        <dbReference type="ARBA" id="ARBA00022692"/>
    </source>
</evidence>
<dbReference type="STRING" id="1121400.SAMN02746065_10284"/>
<evidence type="ECO:0000313" key="7">
    <source>
        <dbReference type="EMBL" id="SMC43603.1"/>
    </source>
</evidence>
<dbReference type="InterPro" id="IPR044550">
    <property type="entry name" value="WzxE"/>
</dbReference>
<keyword evidence="8" id="KW-1185">Reference proteome</keyword>
<protein>
    <submittedName>
        <fullName evidence="7">Polysaccharide transporter, PST family</fullName>
    </submittedName>
</protein>
<dbReference type="Pfam" id="PF13440">
    <property type="entry name" value="Polysacc_synt_3"/>
    <property type="match status" value="1"/>
</dbReference>
<dbReference type="AlphaFoldDB" id="A0A1W1Z5C8"/>
<dbReference type="RefSeq" id="WP_084066765.1">
    <property type="nucleotide sequence ID" value="NZ_FWXY01000002.1"/>
</dbReference>
<evidence type="ECO:0000256" key="2">
    <source>
        <dbReference type="ARBA" id="ARBA00022475"/>
    </source>
</evidence>
<evidence type="ECO:0000256" key="6">
    <source>
        <dbReference type="SAM" id="Phobius"/>
    </source>
</evidence>
<feature type="transmembrane region" description="Helical" evidence="6">
    <location>
        <begin position="264"/>
        <end position="285"/>
    </location>
</feature>
<feature type="transmembrane region" description="Helical" evidence="6">
    <location>
        <begin position="377"/>
        <end position="401"/>
    </location>
</feature>
<dbReference type="CDD" id="cd13125">
    <property type="entry name" value="MATE_like_10"/>
    <property type="match status" value="1"/>
</dbReference>
<dbReference type="OrthoDB" id="9769862at2"/>
<sequence length="503" mass="54491">MTNQKSYSQILKSSSMVGGSQLIRMMIGVVSTKFAAILIGPSGVGLIGAYQSIIQLGIQLAGLGINQSGVRDVAVSSGSEDEEAVARTVSILRRMCWLTGLVGAVVLAALAVPVSQLTFGNSDHAVSLMLLSMVVLVTTIAQGQMAVIQGLRRITDLVRVQILGSTAGAVISIGLYASFGKAGIVPSLMAIALFNLGSAWWFSRKLFERSIPMSWRETFSGAKSLLGLGAAFMVGGLATTFTAYATRALIVRDIGMDGLGMYQAAFSISGYVLNFVLGAMGADFYPRLAGVSEDHEEMVCLVNEQTEIGLLLATPAIVATLALAPLAINLLYSTQFAPAVDLLRWFAMGCFLRVISWPMAFIQLAKGEKYWFISSEIFFNVLHIFFIFVGLRFFGLCGAAIAFFSMYVLYVFGVRLIARHLICFSWDKATKRLIISQLFIVGCVFVGSLVLPGLWSMAFGGILSFVVGAYSLRQLLARLGKEHRVYRMIVKIPFLGKMFNPYH</sequence>
<keyword evidence="2" id="KW-1003">Cell membrane</keyword>
<dbReference type="InterPro" id="IPR050833">
    <property type="entry name" value="Poly_Biosynth_Transport"/>
</dbReference>
<feature type="transmembrane region" description="Helical" evidence="6">
    <location>
        <begin position="433"/>
        <end position="451"/>
    </location>
</feature>
<dbReference type="PANTHER" id="PTHR30250:SF11">
    <property type="entry name" value="O-ANTIGEN TRANSPORTER-RELATED"/>
    <property type="match status" value="1"/>
</dbReference>
<feature type="transmembrane region" description="Helical" evidence="6">
    <location>
        <begin position="308"/>
        <end position="332"/>
    </location>
</feature>
<comment type="subcellular location">
    <subcellularLocation>
        <location evidence="1">Cell membrane</location>
        <topology evidence="1">Multi-pass membrane protein</topology>
    </subcellularLocation>
</comment>
<reference evidence="7 8" key="1">
    <citation type="submission" date="2017-04" db="EMBL/GenBank/DDBJ databases">
        <authorList>
            <person name="Afonso C.L."/>
            <person name="Miller P.J."/>
            <person name="Scott M.A."/>
            <person name="Spackman E."/>
            <person name="Goraichik I."/>
            <person name="Dimitrov K.M."/>
            <person name="Suarez D.L."/>
            <person name="Swayne D.E."/>
        </authorList>
    </citation>
    <scope>NUCLEOTIDE SEQUENCE [LARGE SCALE GENOMIC DNA]</scope>
    <source>
        <strain evidence="7 8">DSM 3385</strain>
    </source>
</reference>
<evidence type="ECO:0000256" key="5">
    <source>
        <dbReference type="ARBA" id="ARBA00023136"/>
    </source>
</evidence>
<dbReference type="Proteomes" id="UP000192418">
    <property type="component" value="Unassembled WGS sequence"/>
</dbReference>
<dbReference type="GO" id="GO:0009246">
    <property type="term" value="P:enterobacterial common antigen biosynthetic process"/>
    <property type="evidence" value="ECO:0007669"/>
    <property type="project" value="InterPro"/>
</dbReference>
<feature type="transmembrane region" description="Helical" evidence="6">
    <location>
        <begin position="457"/>
        <end position="476"/>
    </location>
</feature>
<feature type="transmembrane region" description="Helical" evidence="6">
    <location>
        <begin position="126"/>
        <end position="148"/>
    </location>
</feature>
<proteinExistence type="predicted"/>
<organism evidence="7 8">
    <name type="scientific">Desulfocicer vacuolatum DSM 3385</name>
    <dbReference type="NCBI Taxonomy" id="1121400"/>
    <lineage>
        <taxon>Bacteria</taxon>
        <taxon>Pseudomonadati</taxon>
        <taxon>Thermodesulfobacteriota</taxon>
        <taxon>Desulfobacteria</taxon>
        <taxon>Desulfobacterales</taxon>
        <taxon>Desulfobacteraceae</taxon>
        <taxon>Desulfocicer</taxon>
    </lineage>
</organism>
<gene>
    <name evidence="7" type="ORF">SAMN02746065_10284</name>
</gene>
<evidence type="ECO:0000256" key="4">
    <source>
        <dbReference type="ARBA" id="ARBA00022989"/>
    </source>
</evidence>
<dbReference type="PANTHER" id="PTHR30250">
    <property type="entry name" value="PST FAMILY PREDICTED COLANIC ACID TRANSPORTER"/>
    <property type="match status" value="1"/>
</dbReference>
<accession>A0A1W1Z5C8</accession>
<feature type="transmembrane region" description="Helical" evidence="6">
    <location>
        <begin position="95"/>
        <end position="114"/>
    </location>
</feature>
<keyword evidence="4 6" id="KW-1133">Transmembrane helix</keyword>
<feature type="transmembrane region" description="Helical" evidence="6">
    <location>
        <begin position="344"/>
        <end position="365"/>
    </location>
</feature>
<dbReference type="GO" id="GO:0005886">
    <property type="term" value="C:plasma membrane"/>
    <property type="evidence" value="ECO:0007669"/>
    <property type="project" value="UniProtKB-SubCell"/>
</dbReference>
<keyword evidence="3 6" id="KW-0812">Transmembrane</keyword>